<gene>
    <name evidence="1" type="ORF">V6N11_077449</name>
</gene>
<keyword evidence="2" id="KW-1185">Reference proteome</keyword>
<name>A0ABR2TDZ8_9ROSI</name>
<evidence type="ECO:0000313" key="1">
    <source>
        <dbReference type="EMBL" id="KAK9035408.1"/>
    </source>
</evidence>
<proteinExistence type="predicted"/>
<protein>
    <submittedName>
        <fullName evidence="1">Uncharacterized protein</fullName>
    </submittedName>
</protein>
<comment type="caution">
    <text evidence="1">The sequence shown here is derived from an EMBL/GenBank/DDBJ whole genome shotgun (WGS) entry which is preliminary data.</text>
</comment>
<sequence length="102" mass="11384">MVIPFPKRGQWFMTSIIHEQIAQGEEGAKNKNHVIKAKKKGTCNCNTALPRVNSKGTRIVSLFLLCCFPPARQRNSTKPLSTMNKQVKVQGSILSSYHASKE</sequence>
<organism evidence="1 2">
    <name type="scientific">Hibiscus sabdariffa</name>
    <name type="common">roselle</name>
    <dbReference type="NCBI Taxonomy" id="183260"/>
    <lineage>
        <taxon>Eukaryota</taxon>
        <taxon>Viridiplantae</taxon>
        <taxon>Streptophyta</taxon>
        <taxon>Embryophyta</taxon>
        <taxon>Tracheophyta</taxon>
        <taxon>Spermatophyta</taxon>
        <taxon>Magnoliopsida</taxon>
        <taxon>eudicotyledons</taxon>
        <taxon>Gunneridae</taxon>
        <taxon>Pentapetalae</taxon>
        <taxon>rosids</taxon>
        <taxon>malvids</taxon>
        <taxon>Malvales</taxon>
        <taxon>Malvaceae</taxon>
        <taxon>Malvoideae</taxon>
        <taxon>Hibiscus</taxon>
    </lineage>
</organism>
<dbReference type="EMBL" id="JBBPBN010000006">
    <property type="protein sequence ID" value="KAK9035408.1"/>
    <property type="molecule type" value="Genomic_DNA"/>
</dbReference>
<dbReference type="Proteomes" id="UP001396334">
    <property type="component" value="Unassembled WGS sequence"/>
</dbReference>
<accession>A0ABR2TDZ8</accession>
<evidence type="ECO:0000313" key="2">
    <source>
        <dbReference type="Proteomes" id="UP001396334"/>
    </source>
</evidence>
<reference evidence="1 2" key="1">
    <citation type="journal article" date="2024" name="G3 (Bethesda)">
        <title>Genome assembly of Hibiscus sabdariffa L. provides insights into metabolisms of medicinal natural products.</title>
        <authorList>
            <person name="Kim T."/>
        </authorList>
    </citation>
    <scope>NUCLEOTIDE SEQUENCE [LARGE SCALE GENOMIC DNA]</scope>
    <source>
        <strain evidence="1">TK-2024</strain>
        <tissue evidence="1">Old leaves</tissue>
    </source>
</reference>